<dbReference type="PATRIC" id="fig|946483.4.peg.1039"/>
<evidence type="ECO:0000313" key="19">
    <source>
        <dbReference type="Proteomes" id="UP000017184"/>
    </source>
</evidence>
<dbReference type="PANTHER" id="PTHR43065">
    <property type="entry name" value="SENSOR HISTIDINE KINASE"/>
    <property type="match status" value="1"/>
</dbReference>
<dbReference type="InterPro" id="IPR003660">
    <property type="entry name" value="HAMP_dom"/>
</dbReference>
<evidence type="ECO:0000259" key="16">
    <source>
        <dbReference type="PROSITE" id="PS50112"/>
    </source>
</evidence>
<evidence type="ECO:0000256" key="5">
    <source>
        <dbReference type="ARBA" id="ARBA00022553"/>
    </source>
</evidence>
<comment type="subcellular location">
    <subcellularLocation>
        <location evidence="2">Cell membrane</location>
        <topology evidence="2">Multi-pass membrane protein</topology>
    </subcellularLocation>
</comment>
<evidence type="ECO:0000256" key="7">
    <source>
        <dbReference type="ARBA" id="ARBA00022692"/>
    </source>
</evidence>
<evidence type="ECO:0000259" key="15">
    <source>
        <dbReference type="PROSITE" id="PS50109"/>
    </source>
</evidence>
<feature type="domain" description="Histidine kinase" evidence="15">
    <location>
        <begin position="535"/>
        <end position="758"/>
    </location>
</feature>
<dbReference type="SMART" id="SM00387">
    <property type="entry name" value="HATPase_c"/>
    <property type="match status" value="1"/>
</dbReference>
<feature type="domain" description="PAS" evidence="16">
    <location>
        <begin position="398"/>
        <end position="433"/>
    </location>
</feature>
<reference evidence="18 19" key="1">
    <citation type="journal article" date="2013" name="Genome Biol.">
        <title>Genomic analysis reveals key aspects of prokaryotic symbiosis in the phototrophic consortium "Chlorochromatium aggregatum".</title>
        <authorList>
            <person name="Liu Z."/>
            <person name="Muller J."/>
            <person name="Li T."/>
            <person name="Alvey R.M."/>
            <person name="Vogl K."/>
            <person name="Frigaard N.U."/>
            <person name="Rockwell N.C."/>
            <person name="Boyd E.S."/>
            <person name="Tomsho L.P."/>
            <person name="Schuster S.C."/>
            <person name="Henke P."/>
            <person name="Rohde M."/>
            <person name="Overmann J."/>
            <person name="Bryant D.A."/>
        </authorList>
    </citation>
    <scope>NUCLEOTIDE SEQUENCE [LARGE SCALE GENOMIC DNA]</scope>
    <source>
        <strain evidence="18">CR</strain>
    </source>
</reference>
<keyword evidence="19" id="KW-1185">Reference proteome</keyword>
<sequence>MTHVLHPAEGGANEPSRIARWALWVGVAFLGAVGLVLLSLLILATGNRNLYEPYYTPLFFVNAIVALALLGVIGGIAWRLGARRRSKKFGSRLLVRLAAVFALAGVIPGMLIYVVSYQFVARSIESWFDVEVEGALEAGLHLGRATLDAWSAEWTAKVRASAVQVSAQPTTSDATAPLWMEHIRDALGADDLTLWAGNGRPIAAAGPLRYQLSPEPPPPEPLRIAATHGLATWVDGLEEPATATASTPVARIRVLVTVNVRQPGTLPGVRYLLATKTLPPTFVHNALSVTQAHREYQERALAREGLRRMYIGALTLSLFLAVLGSVLLAIMMGNRIVRPLLLLADGVRDVAAGDFSPRSMLHGKDELDGLTRSFADMTRQLADARHAVQQSMEQVRAAHASLQTILDNLTAGVIVLDESGTIQTLNPGANRILRTPHPIQPGTSLDDLLSLQGLAVCVRQRFEALRSPREEGETDHWEQSFELAMGHALAPGHDTVTLLLRGAELPGNQQLIVFDDISHVISAQRTKAWAEVARRLAHEIRNPLTPIQLSAERLERKLWADLDEGQRAILTKSVRTIVAQVEAMLRLVNEFRDYARLPAAELRPTNLNVLVTELLGLYAQEPSGVSVVAELDPACPLIDGDAQQLRQVLHNLVQNALDATASAGRADGAHPVVVKTQWLGSVQRVRLSVLDHGTGFADALLQRMFEPYVTTKEKGTGLGLAVVKKIADEHRARVEACNRYRDAELVGAQVSLLFTTGQTGPAA</sequence>
<feature type="domain" description="HAMP" evidence="17">
    <location>
        <begin position="334"/>
        <end position="386"/>
    </location>
</feature>
<dbReference type="Gene3D" id="6.10.340.10">
    <property type="match status" value="1"/>
</dbReference>
<dbReference type="SMART" id="SM00304">
    <property type="entry name" value="HAMP"/>
    <property type="match status" value="1"/>
</dbReference>
<dbReference type="SUPFAM" id="SSF55785">
    <property type="entry name" value="PYP-like sensor domain (PAS domain)"/>
    <property type="match status" value="1"/>
</dbReference>
<dbReference type="Pfam" id="PF19312">
    <property type="entry name" value="NtrY_N"/>
    <property type="match status" value="1"/>
</dbReference>
<keyword evidence="4" id="KW-1003">Cell membrane</keyword>
<evidence type="ECO:0000256" key="10">
    <source>
        <dbReference type="ARBA" id="ARBA00022840"/>
    </source>
</evidence>
<dbReference type="Gene3D" id="3.30.565.10">
    <property type="entry name" value="Histidine kinase-like ATPase, C-terminal domain"/>
    <property type="match status" value="1"/>
</dbReference>
<feature type="transmembrane region" description="Helical" evidence="14">
    <location>
        <begin position="58"/>
        <end position="81"/>
    </location>
</feature>
<evidence type="ECO:0000256" key="13">
    <source>
        <dbReference type="ARBA" id="ARBA00023136"/>
    </source>
</evidence>
<dbReference type="PRINTS" id="PR00344">
    <property type="entry name" value="BCTRLSENSOR"/>
</dbReference>
<evidence type="ECO:0000313" key="18">
    <source>
        <dbReference type="EMBL" id="AGX87130.1"/>
    </source>
</evidence>
<feature type="transmembrane region" description="Helical" evidence="14">
    <location>
        <begin position="93"/>
        <end position="115"/>
    </location>
</feature>
<dbReference type="InterPro" id="IPR004358">
    <property type="entry name" value="Sig_transdc_His_kin-like_C"/>
</dbReference>
<name>U5N750_9BURK</name>
<keyword evidence="6" id="KW-0808">Transferase</keyword>
<keyword evidence="5" id="KW-0597">Phosphoprotein</keyword>
<dbReference type="CDD" id="cd00082">
    <property type="entry name" value="HisKA"/>
    <property type="match status" value="1"/>
</dbReference>
<dbReference type="Pfam" id="PF00672">
    <property type="entry name" value="HAMP"/>
    <property type="match status" value="1"/>
</dbReference>
<comment type="catalytic activity">
    <reaction evidence="1">
        <text>ATP + protein L-histidine = ADP + protein N-phospho-L-histidine.</text>
        <dbReference type="EC" id="2.7.13.3"/>
    </reaction>
</comment>
<dbReference type="PROSITE" id="PS50109">
    <property type="entry name" value="HIS_KIN"/>
    <property type="match status" value="1"/>
</dbReference>
<dbReference type="InterPro" id="IPR003594">
    <property type="entry name" value="HATPase_dom"/>
</dbReference>
<feature type="transmembrane region" description="Helical" evidence="14">
    <location>
        <begin position="309"/>
        <end position="330"/>
    </location>
</feature>
<dbReference type="PIRSF" id="PIRSF037532">
    <property type="entry name" value="STHK_NtrY"/>
    <property type="match status" value="1"/>
</dbReference>
<dbReference type="InterPro" id="IPR000014">
    <property type="entry name" value="PAS"/>
</dbReference>
<evidence type="ECO:0000256" key="14">
    <source>
        <dbReference type="SAM" id="Phobius"/>
    </source>
</evidence>
<dbReference type="SUPFAM" id="SSF55874">
    <property type="entry name" value="ATPase domain of HSP90 chaperone/DNA topoisomerase II/histidine kinase"/>
    <property type="match status" value="1"/>
</dbReference>
<keyword evidence="8" id="KW-0547">Nucleotide-binding</keyword>
<dbReference type="InterPro" id="IPR005467">
    <property type="entry name" value="His_kinase_dom"/>
</dbReference>
<evidence type="ECO:0000256" key="9">
    <source>
        <dbReference type="ARBA" id="ARBA00022777"/>
    </source>
</evidence>
<feature type="transmembrane region" description="Helical" evidence="14">
    <location>
        <begin position="21"/>
        <end position="46"/>
    </location>
</feature>
<dbReference type="PANTHER" id="PTHR43065:SF10">
    <property type="entry name" value="PEROXIDE STRESS-ACTIVATED HISTIDINE KINASE MAK3"/>
    <property type="match status" value="1"/>
</dbReference>
<dbReference type="InterPro" id="IPR035965">
    <property type="entry name" value="PAS-like_dom_sf"/>
</dbReference>
<evidence type="ECO:0000256" key="3">
    <source>
        <dbReference type="ARBA" id="ARBA00012438"/>
    </source>
</evidence>
<dbReference type="Proteomes" id="UP000017184">
    <property type="component" value="Chromosome"/>
</dbReference>
<evidence type="ECO:0000256" key="1">
    <source>
        <dbReference type="ARBA" id="ARBA00000085"/>
    </source>
</evidence>
<dbReference type="GO" id="GO:0005886">
    <property type="term" value="C:plasma membrane"/>
    <property type="evidence" value="ECO:0007669"/>
    <property type="project" value="UniProtKB-SubCell"/>
</dbReference>
<dbReference type="PROSITE" id="PS50885">
    <property type="entry name" value="HAMP"/>
    <property type="match status" value="1"/>
</dbReference>
<evidence type="ECO:0000256" key="2">
    <source>
        <dbReference type="ARBA" id="ARBA00004651"/>
    </source>
</evidence>
<dbReference type="OrthoDB" id="9815750at2"/>
<dbReference type="EC" id="2.7.13.3" evidence="3"/>
<dbReference type="InterPro" id="IPR036890">
    <property type="entry name" value="HATPase_C_sf"/>
</dbReference>
<evidence type="ECO:0000256" key="8">
    <source>
        <dbReference type="ARBA" id="ARBA00022741"/>
    </source>
</evidence>
<accession>U5N750</accession>
<organism evidence="18 19">
    <name type="scientific">Candidatus Symbiobacter mobilis CR</name>
    <dbReference type="NCBI Taxonomy" id="946483"/>
    <lineage>
        <taxon>Bacteria</taxon>
        <taxon>Pseudomonadati</taxon>
        <taxon>Pseudomonadota</taxon>
        <taxon>Betaproteobacteria</taxon>
        <taxon>Burkholderiales</taxon>
        <taxon>Comamonadaceae</taxon>
    </lineage>
</organism>
<dbReference type="SUPFAM" id="SSF158472">
    <property type="entry name" value="HAMP domain-like"/>
    <property type="match status" value="1"/>
</dbReference>
<evidence type="ECO:0000259" key="17">
    <source>
        <dbReference type="PROSITE" id="PS50885"/>
    </source>
</evidence>
<dbReference type="AlphaFoldDB" id="U5N750"/>
<evidence type="ECO:0000256" key="6">
    <source>
        <dbReference type="ARBA" id="ARBA00022679"/>
    </source>
</evidence>
<dbReference type="STRING" id="946483.Cenrod_1032"/>
<keyword evidence="9 18" id="KW-0418">Kinase</keyword>
<dbReference type="RefSeq" id="WP_022771949.1">
    <property type="nucleotide sequence ID" value="NC_022576.1"/>
</dbReference>
<keyword evidence="10" id="KW-0067">ATP-binding</keyword>
<evidence type="ECO:0000256" key="11">
    <source>
        <dbReference type="ARBA" id="ARBA00022989"/>
    </source>
</evidence>
<dbReference type="EMBL" id="CP004885">
    <property type="protein sequence ID" value="AGX87130.1"/>
    <property type="molecule type" value="Genomic_DNA"/>
</dbReference>
<dbReference type="GO" id="GO:0005524">
    <property type="term" value="F:ATP binding"/>
    <property type="evidence" value="ECO:0007669"/>
    <property type="project" value="UniProtKB-KW"/>
</dbReference>
<keyword evidence="7 14" id="KW-0812">Transmembrane</keyword>
<proteinExistence type="predicted"/>
<gene>
    <name evidence="18" type="ORF">Cenrod_1032</name>
</gene>
<dbReference type="GO" id="GO:0000155">
    <property type="term" value="F:phosphorelay sensor kinase activity"/>
    <property type="evidence" value="ECO:0007669"/>
    <property type="project" value="InterPro"/>
</dbReference>
<dbReference type="Pfam" id="PF02518">
    <property type="entry name" value="HATPase_c"/>
    <property type="match status" value="1"/>
</dbReference>
<dbReference type="CDD" id="cd06225">
    <property type="entry name" value="HAMP"/>
    <property type="match status" value="1"/>
</dbReference>
<dbReference type="InterPro" id="IPR003661">
    <property type="entry name" value="HisK_dim/P_dom"/>
</dbReference>
<dbReference type="Gene3D" id="1.10.287.130">
    <property type="match status" value="1"/>
</dbReference>
<evidence type="ECO:0000256" key="12">
    <source>
        <dbReference type="ARBA" id="ARBA00023012"/>
    </source>
</evidence>
<dbReference type="Gene3D" id="3.30.450.20">
    <property type="entry name" value="PAS domain"/>
    <property type="match status" value="1"/>
</dbReference>
<keyword evidence="12" id="KW-0902">Two-component regulatory system</keyword>
<dbReference type="HOGENOM" id="CLU_019564_0_0_4"/>
<keyword evidence="13 14" id="KW-0472">Membrane</keyword>
<dbReference type="eggNOG" id="COG5000">
    <property type="taxonomic scope" value="Bacteria"/>
</dbReference>
<evidence type="ECO:0000256" key="4">
    <source>
        <dbReference type="ARBA" id="ARBA00022475"/>
    </source>
</evidence>
<dbReference type="PROSITE" id="PS50112">
    <property type="entry name" value="PAS"/>
    <property type="match status" value="1"/>
</dbReference>
<keyword evidence="11 14" id="KW-1133">Transmembrane helix</keyword>
<dbReference type="SMART" id="SM00091">
    <property type="entry name" value="PAS"/>
    <property type="match status" value="1"/>
</dbReference>
<dbReference type="InterPro" id="IPR036097">
    <property type="entry name" value="HisK_dim/P_sf"/>
</dbReference>
<dbReference type="InterPro" id="IPR017232">
    <property type="entry name" value="NtrY"/>
</dbReference>
<dbReference type="SMART" id="SM00388">
    <property type="entry name" value="HisKA"/>
    <property type="match status" value="1"/>
</dbReference>
<dbReference type="SUPFAM" id="SSF47384">
    <property type="entry name" value="Homodimeric domain of signal transducing histidine kinase"/>
    <property type="match status" value="1"/>
</dbReference>
<dbReference type="Pfam" id="PF00512">
    <property type="entry name" value="HisKA"/>
    <property type="match status" value="1"/>
</dbReference>
<dbReference type="KEGG" id="cbx:Cenrod_1032"/>
<dbReference type="InterPro" id="IPR045671">
    <property type="entry name" value="NtrY-like_N"/>
</dbReference>
<protein>
    <recommendedName>
        <fullName evidence="3">histidine kinase</fullName>
        <ecNumber evidence="3">2.7.13.3</ecNumber>
    </recommendedName>
</protein>